<proteinExistence type="predicted"/>
<comment type="caution">
    <text evidence="1">The sequence shown here is derived from an EMBL/GenBank/DDBJ whole genome shotgun (WGS) entry which is preliminary data.</text>
</comment>
<sequence length="148" mass="16889">MRNYKEYLPIAVVLAVVLYLVSKIGSALHGNEKSQVDLETKEKLGETKATLTKEKAKLIAENFYTALAGTSLGKDSKLLYAQFEKMKNQDDFNMVFNAFGKRQFSRFWDNVGDPWTSDLLDLLQILAVEISAVEQQFINNKYPHLTMF</sequence>
<evidence type="ECO:0000313" key="2">
    <source>
        <dbReference type="Proteomes" id="UP000670776"/>
    </source>
</evidence>
<evidence type="ECO:0008006" key="3">
    <source>
        <dbReference type="Google" id="ProtNLM"/>
    </source>
</evidence>
<protein>
    <recommendedName>
        <fullName evidence="3">Annexin</fullName>
    </recommendedName>
</protein>
<gene>
    <name evidence="1" type="ORF">J8H85_01005</name>
</gene>
<organism evidence="1 2">
    <name type="scientific">Mariniflexile gromovii</name>
    <dbReference type="NCBI Taxonomy" id="362523"/>
    <lineage>
        <taxon>Bacteria</taxon>
        <taxon>Pseudomonadati</taxon>
        <taxon>Bacteroidota</taxon>
        <taxon>Flavobacteriia</taxon>
        <taxon>Flavobacteriales</taxon>
        <taxon>Flavobacteriaceae</taxon>
        <taxon>Mariniflexile</taxon>
    </lineage>
</organism>
<dbReference type="Proteomes" id="UP000670776">
    <property type="component" value="Unassembled WGS sequence"/>
</dbReference>
<dbReference type="EMBL" id="JAGJCB010000001">
    <property type="protein sequence ID" value="MBP0902391.1"/>
    <property type="molecule type" value="Genomic_DNA"/>
</dbReference>
<keyword evidence="2" id="KW-1185">Reference proteome</keyword>
<name>A0ABS4BP86_9FLAO</name>
<evidence type="ECO:0000313" key="1">
    <source>
        <dbReference type="EMBL" id="MBP0902391.1"/>
    </source>
</evidence>
<accession>A0ABS4BP86</accession>
<reference evidence="1 2" key="1">
    <citation type="submission" date="2021-04" db="EMBL/GenBank/DDBJ databases">
        <title>Mariniflexile gromovii gen. nov., sp. nov., a gliding bacterium isolated from the sea urchin Strongylocentrotus intermedius.</title>
        <authorList>
            <person name="Ko S."/>
            <person name="Le V."/>
            <person name="Ahn C.-Y."/>
            <person name="Oh H.-M."/>
        </authorList>
    </citation>
    <scope>NUCLEOTIDE SEQUENCE [LARGE SCALE GENOMIC DNA]</scope>
    <source>
        <strain evidence="1 2">KCTC 12570</strain>
    </source>
</reference>
<dbReference type="RefSeq" id="WP_209651770.1">
    <property type="nucleotide sequence ID" value="NZ_JAGJCB010000001.1"/>
</dbReference>